<dbReference type="Proteomes" id="UP000796761">
    <property type="component" value="Unassembled WGS sequence"/>
</dbReference>
<protein>
    <submittedName>
        <fullName evidence="2">Uncharacterized protein</fullName>
    </submittedName>
</protein>
<gene>
    <name evidence="2" type="ORF">HGM15179_004935</name>
</gene>
<feature type="region of interest" description="Disordered" evidence="1">
    <location>
        <begin position="1"/>
        <end position="20"/>
    </location>
</feature>
<feature type="compositionally biased region" description="Basic and acidic residues" evidence="1">
    <location>
        <begin position="11"/>
        <end position="20"/>
    </location>
</feature>
<name>A0A8K1GQF5_9PASS</name>
<comment type="caution">
    <text evidence="2">The sequence shown here is derived from an EMBL/GenBank/DDBJ whole genome shotgun (WGS) entry which is preliminary data.</text>
</comment>
<dbReference type="AlphaFoldDB" id="A0A8K1GQF5"/>
<feature type="region of interest" description="Disordered" evidence="1">
    <location>
        <begin position="36"/>
        <end position="67"/>
    </location>
</feature>
<sequence length="174" mass="19484">MSTSMATGPVEESKQHRIRDDGDILNVHPIIPPMGHQCGAAPSADSNHQDSREELQTGAGLSYKPPVRLKPVNKKSVRDSNYQYSYPVISTRGHPKPGQLLVLATEGTADTKVLMSLSPILNWMGFRHYQDFLKEMKECLTGSAEAEYPHREMEKSEGKWREYSCVLLSRGSRV</sequence>
<evidence type="ECO:0000313" key="2">
    <source>
        <dbReference type="EMBL" id="TRZ22031.1"/>
    </source>
</evidence>
<accession>A0A8K1GQF5</accession>
<proteinExistence type="predicted"/>
<dbReference type="EMBL" id="SWJQ01000105">
    <property type="protein sequence ID" value="TRZ22031.1"/>
    <property type="molecule type" value="Genomic_DNA"/>
</dbReference>
<organism evidence="2 3">
    <name type="scientific">Zosterops borbonicus</name>
    <dbReference type="NCBI Taxonomy" id="364589"/>
    <lineage>
        <taxon>Eukaryota</taxon>
        <taxon>Metazoa</taxon>
        <taxon>Chordata</taxon>
        <taxon>Craniata</taxon>
        <taxon>Vertebrata</taxon>
        <taxon>Euteleostomi</taxon>
        <taxon>Archelosauria</taxon>
        <taxon>Archosauria</taxon>
        <taxon>Dinosauria</taxon>
        <taxon>Saurischia</taxon>
        <taxon>Theropoda</taxon>
        <taxon>Coelurosauria</taxon>
        <taxon>Aves</taxon>
        <taxon>Neognathae</taxon>
        <taxon>Neoaves</taxon>
        <taxon>Telluraves</taxon>
        <taxon>Australaves</taxon>
        <taxon>Passeriformes</taxon>
        <taxon>Sylvioidea</taxon>
        <taxon>Zosteropidae</taxon>
        <taxon>Zosterops</taxon>
    </lineage>
</organism>
<evidence type="ECO:0000256" key="1">
    <source>
        <dbReference type="SAM" id="MobiDB-lite"/>
    </source>
</evidence>
<keyword evidence="3" id="KW-1185">Reference proteome</keyword>
<evidence type="ECO:0000313" key="3">
    <source>
        <dbReference type="Proteomes" id="UP000796761"/>
    </source>
</evidence>
<reference evidence="2" key="1">
    <citation type="submission" date="2019-04" db="EMBL/GenBank/DDBJ databases">
        <title>Genome assembly of Zosterops borbonicus 15179.</title>
        <authorList>
            <person name="Leroy T."/>
            <person name="Anselmetti Y."/>
            <person name="Tilak M.-K."/>
            <person name="Nabholz B."/>
        </authorList>
    </citation>
    <scope>NUCLEOTIDE SEQUENCE</scope>
    <source>
        <strain evidence="2">HGM_15179</strain>
        <tissue evidence="2">Muscle</tissue>
    </source>
</reference>